<dbReference type="EMBL" id="CAEZTS010000035">
    <property type="protein sequence ID" value="CAB4573757.1"/>
    <property type="molecule type" value="Genomic_DNA"/>
</dbReference>
<accession>A0A6J6ECD2</accession>
<sequence length="80" mass="8266">MPLVRPDTLYEVTRPVFGANVVHVELLVDCSTLYPVTADPPFDVGADQSRVACVLPAVADNAAGASATPNGITSVVESTP</sequence>
<reference evidence="1" key="1">
    <citation type="submission" date="2020-05" db="EMBL/GenBank/DDBJ databases">
        <authorList>
            <person name="Chiriac C."/>
            <person name="Salcher M."/>
            <person name="Ghai R."/>
            <person name="Kavagutti S V."/>
        </authorList>
    </citation>
    <scope>NUCLEOTIDE SEQUENCE</scope>
</reference>
<organism evidence="1">
    <name type="scientific">freshwater metagenome</name>
    <dbReference type="NCBI Taxonomy" id="449393"/>
    <lineage>
        <taxon>unclassified sequences</taxon>
        <taxon>metagenomes</taxon>
        <taxon>ecological metagenomes</taxon>
    </lineage>
</organism>
<name>A0A6J6ECD2_9ZZZZ</name>
<protein>
    <submittedName>
        <fullName evidence="1">Unannotated protein</fullName>
    </submittedName>
</protein>
<proteinExistence type="predicted"/>
<evidence type="ECO:0000313" key="1">
    <source>
        <dbReference type="EMBL" id="CAB4573757.1"/>
    </source>
</evidence>
<gene>
    <name evidence="1" type="ORF">UFOPK1722_00560</name>
</gene>
<dbReference type="AlphaFoldDB" id="A0A6J6ECD2"/>